<dbReference type="AlphaFoldDB" id="A0A6J5GPT9"/>
<evidence type="ECO:0000313" key="2">
    <source>
        <dbReference type="Proteomes" id="UP000494119"/>
    </source>
</evidence>
<name>A0A6J5GPT9_9BURK</name>
<dbReference type="EMBL" id="CADIKL010000034">
    <property type="protein sequence ID" value="CAB3801333.1"/>
    <property type="molecule type" value="Genomic_DNA"/>
</dbReference>
<proteinExistence type="predicted"/>
<dbReference type="Proteomes" id="UP000494119">
    <property type="component" value="Unassembled WGS sequence"/>
</dbReference>
<evidence type="ECO:0000313" key="1">
    <source>
        <dbReference type="EMBL" id="CAB3801333.1"/>
    </source>
</evidence>
<accession>A0A6J5GPT9</accession>
<protein>
    <submittedName>
        <fullName evidence="1">Uncharacterized protein</fullName>
    </submittedName>
</protein>
<organism evidence="1 2">
    <name type="scientific">Paraburkholderia caffeinitolerans</name>
    <dbReference type="NCBI Taxonomy" id="1723730"/>
    <lineage>
        <taxon>Bacteria</taxon>
        <taxon>Pseudomonadati</taxon>
        <taxon>Pseudomonadota</taxon>
        <taxon>Betaproteobacteria</taxon>
        <taxon>Burkholderiales</taxon>
        <taxon>Burkholderiaceae</taxon>
        <taxon>Paraburkholderia</taxon>
    </lineage>
</organism>
<sequence>MLSMTKRDDHLTFDFTGMAPQAGVINCTYAGSRGSVMLALLPTLHGSELGKTRRVVERTISWLHNSADWASASNSSLASTRLSSESPAASYAGDTCKSHSVNTS</sequence>
<reference evidence="1 2" key="1">
    <citation type="submission" date="2020-04" db="EMBL/GenBank/DDBJ databases">
        <authorList>
            <person name="De Canck E."/>
        </authorList>
    </citation>
    <scope>NUCLEOTIDE SEQUENCE [LARGE SCALE GENOMIC DNA]</scope>
    <source>
        <strain evidence="1 2">LMG 28688</strain>
    </source>
</reference>
<gene>
    <name evidence="1" type="ORF">LMG28688_05327</name>
</gene>
<keyword evidence="2" id="KW-1185">Reference proteome</keyword>